<dbReference type="PROSITE" id="PS00108">
    <property type="entry name" value="PROTEIN_KINASE_ST"/>
    <property type="match status" value="1"/>
</dbReference>
<dbReference type="CDD" id="cd14014">
    <property type="entry name" value="STKc_PknB_like"/>
    <property type="match status" value="1"/>
</dbReference>
<evidence type="ECO:0000256" key="6">
    <source>
        <dbReference type="SAM" id="Phobius"/>
    </source>
</evidence>
<gene>
    <name evidence="8" type="ORF">ACFOM9_03640</name>
</gene>
<keyword evidence="9" id="KW-1185">Reference proteome</keyword>
<proteinExistence type="predicted"/>
<keyword evidence="3" id="KW-0418">Kinase</keyword>
<keyword evidence="6" id="KW-0472">Membrane</keyword>
<dbReference type="InterPro" id="IPR011990">
    <property type="entry name" value="TPR-like_helical_dom_sf"/>
</dbReference>
<dbReference type="Gene3D" id="1.25.40.10">
    <property type="entry name" value="Tetratricopeptide repeat domain"/>
    <property type="match status" value="2"/>
</dbReference>
<dbReference type="SMART" id="SM00220">
    <property type="entry name" value="S_TKc"/>
    <property type="match status" value="1"/>
</dbReference>
<dbReference type="PROSITE" id="PS00107">
    <property type="entry name" value="PROTEIN_KINASE_ATP"/>
    <property type="match status" value="1"/>
</dbReference>
<dbReference type="PROSITE" id="PS50011">
    <property type="entry name" value="PROTEIN_KINASE_DOM"/>
    <property type="match status" value="1"/>
</dbReference>
<dbReference type="InterPro" id="IPR011009">
    <property type="entry name" value="Kinase-like_dom_sf"/>
</dbReference>
<sequence length="915" mass="99040">MTTPVGDDPDRTELLATRGPIADDADAADGESLAPGARLGRYRIEALLGRGGMGDVYRAEQLEPVRRTVALKLLRRRRLDARHLAYFEVERQLLAQMRHPAIAQVFDADTTAQGYPFFAMEFIAGSPLTRFCEEHALSLRQRIELMIRVCEGVQHAHQKGVVHRDLKPGNLLVDEVDGRALPKIIDFGIATASSMVEGREIAGTPDYMSPEQAAGDQALVDTRSDVYSLGVVLYEVLTGRRPEIAGETHVASTRTLRLPSEQLATLPPGDAGRIARANGLRLADMRRVLRHELDWVVARAMRHDRSERYPSAGALADDLRRFLDGAPLSAVPASRGYVWGKFVRRHRVGLAAASIALAALLGGLAMSLYGLQQARTQRAIAQQRSAELEKVAAFQQSMLEGIDIEAMGIGMARGLRGQAAKAEPSTRAAVEDTLAHASTADIARNLIDRNILAGAETAIARDFAREPGLAADLRESVARVRDALGLPEAAAAGFGKVADYREQALGASAVPTLDARRQQATAMLSAQQPKPALALLQRTLSDAASLPPDDPLRIRLEMAQAEAVGSLGDREAARKALQSLYARSRKAHGERGPITMEAMNNLAILLGRMGEAKLGRDYMERLVPMRRAVLGADHEDTLGSLHNLAVMRIMTGDSDGALVLQRQLVATQTRRLGAEHPKTLTERGNLASMLVDSGKANEALPISLSVVEACTRVLGADSPQTLRAKLNLSTLYARLGQFDRTLAMQQEVVDARTRLLGPRHPDTIYIRVNRAGSLLQAGRAKESLALLDSLLPLTREVLGGRHPQTQSAYDIRAQAAEAVGDTTLAIASYREALALRAAALGGGDLKTIDTAWKLEGLLAAVGEVGEAGRIRARYVTPLLEKPDAQLDDRQRTFVAKIRRTEAEEAAQAAKKVAER</sequence>
<dbReference type="SUPFAM" id="SSF48452">
    <property type="entry name" value="TPR-like"/>
    <property type="match status" value="2"/>
</dbReference>
<evidence type="ECO:0000313" key="9">
    <source>
        <dbReference type="Proteomes" id="UP001595724"/>
    </source>
</evidence>
<dbReference type="Gene3D" id="3.30.200.20">
    <property type="entry name" value="Phosphorylase Kinase, domain 1"/>
    <property type="match status" value="1"/>
</dbReference>
<dbReference type="PANTHER" id="PTHR43289:SF6">
    <property type="entry name" value="SERINE_THREONINE-PROTEIN KINASE NEKL-3"/>
    <property type="match status" value="1"/>
</dbReference>
<dbReference type="InterPro" id="IPR008271">
    <property type="entry name" value="Ser/Thr_kinase_AS"/>
</dbReference>
<name>A0ABV7URR2_9GAMM</name>
<evidence type="ECO:0000256" key="4">
    <source>
        <dbReference type="ARBA" id="ARBA00022840"/>
    </source>
</evidence>
<dbReference type="Pfam" id="PF13424">
    <property type="entry name" value="TPR_12"/>
    <property type="match status" value="3"/>
</dbReference>
<keyword evidence="4 5" id="KW-0067">ATP-binding</keyword>
<dbReference type="InterPro" id="IPR000719">
    <property type="entry name" value="Prot_kinase_dom"/>
</dbReference>
<dbReference type="EMBL" id="JBHRYF010000001">
    <property type="protein sequence ID" value="MFC3659173.1"/>
    <property type="molecule type" value="Genomic_DNA"/>
</dbReference>
<evidence type="ECO:0000259" key="7">
    <source>
        <dbReference type="PROSITE" id="PS50011"/>
    </source>
</evidence>
<comment type="caution">
    <text evidence="8">The sequence shown here is derived from an EMBL/GenBank/DDBJ whole genome shotgun (WGS) entry which is preliminary data.</text>
</comment>
<evidence type="ECO:0000313" key="8">
    <source>
        <dbReference type="EMBL" id="MFC3659173.1"/>
    </source>
</evidence>
<accession>A0ABV7URR2</accession>
<keyword evidence="6" id="KW-1133">Transmembrane helix</keyword>
<evidence type="ECO:0000256" key="1">
    <source>
        <dbReference type="ARBA" id="ARBA00022679"/>
    </source>
</evidence>
<dbReference type="RefSeq" id="WP_386706267.1">
    <property type="nucleotide sequence ID" value="NZ_JBHRYF010000001.1"/>
</dbReference>
<evidence type="ECO:0000256" key="3">
    <source>
        <dbReference type="ARBA" id="ARBA00022777"/>
    </source>
</evidence>
<keyword evidence="1" id="KW-0808">Transferase</keyword>
<protein>
    <submittedName>
        <fullName evidence="8">Tetratricopeptide repeat protein</fullName>
    </submittedName>
</protein>
<dbReference type="PANTHER" id="PTHR43289">
    <property type="entry name" value="MITOGEN-ACTIVATED PROTEIN KINASE KINASE KINASE 20-RELATED"/>
    <property type="match status" value="1"/>
</dbReference>
<dbReference type="Proteomes" id="UP001595724">
    <property type="component" value="Unassembled WGS sequence"/>
</dbReference>
<dbReference type="Pfam" id="PF00069">
    <property type="entry name" value="Pkinase"/>
    <property type="match status" value="1"/>
</dbReference>
<dbReference type="SUPFAM" id="SSF56112">
    <property type="entry name" value="Protein kinase-like (PK-like)"/>
    <property type="match status" value="1"/>
</dbReference>
<feature type="binding site" evidence="5">
    <location>
        <position position="72"/>
    </location>
    <ligand>
        <name>ATP</name>
        <dbReference type="ChEBI" id="CHEBI:30616"/>
    </ligand>
</feature>
<dbReference type="InterPro" id="IPR017441">
    <property type="entry name" value="Protein_kinase_ATP_BS"/>
</dbReference>
<keyword evidence="6" id="KW-0812">Transmembrane</keyword>
<feature type="domain" description="Protein kinase" evidence="7">
    <location>
        <begin position="42"/>
        <end position="323"/>
    </location>
</feature>
<organism evidence="8 9">
    <name type="scientific">Luteimonas notoginsengisoli</name>
    <dbReference type="NCBI Taxonomy" id="1578200"/>
    <lineage>
        <taxon>Bacteria</taxon>
        <taxon>Pseudomonadati</taxon>
        <taxon>Pseudomonadota</taxon>
        <taxon>Gammaproteobacteria</taxon>
        <taxon>Lysobacterales</taxon>
        <taxon>Lysobacteraceae</taxon>
        <taxon>Luteimonas</taxon>
    </lineage>
</organism>
<evidence type="ECO:0000256" key="2">
    <source>
        <dbReference type="ARBA" id="ARBA00022741"/>
    </source>
</evidence>
<evidence type="ECO:0000256" key="5">
    <source>
        <dbReference type="PROSITE-ProRule" id="PRU10141"/>
    </source>
</evidence>
<keyword evidence="2 5" id="KW-0547">Nucleotide-binding</keyword>
<feature type="transmembrane region" description="Helical" evidence="6">
    <location>
        <begin position="348"/>
        <end position="371"/>
    </location>
</feature>
<dbReference type="Gene3D" id="1.10.510.10">
    <property type="entry name" value="Transferase(Phosphotransferase) domain 1"/>
    <property type="match status" value="1"/>
</dbReference>
<reference evidence="9" key="1">
    <citation type="journal article" date="2019" name="Int. J. Syst. Evol. Microbiol.">
        <title>The Global Catalogue of Microorganisms (GCM) 10K type strain sequencing project: providing services to taxonomists for standard genome sequencing and annotation.</title>
        <authorList>
            <consortium name="The Broad Institute Genomics Platform"/>
            <consortium name="The Broad Institute Genome Sequencing Center for Infectious Disease"/>
            <person name="Wu L."/>
            <person name="Ma J."/>
        </authorList>
    </citation>
    <scope>NUCLEOTIDE SEQUENCE [LARGE SCALE GENOMIC DNA]</scope>
    <source>
        <strain evidence="9">KCTC 42211</strain>
    </source>
</reference>